<reference evidence="2" key="1">
    <citation type="submission" date="2019-07" db="EMBL/GenBank/DDBJ databases">
        <title>Complete Genome Sequences of Vibrion rotiferianus strain AM7.</title>
        <authorList>
            <person name="Miyazaki K."/>
            <person name="Wiseschart A."/>
            <person name="Pootanakit K."/>
            <person name="Ishimori K."/>
            <person name="Kitahara K."/>
        </authorList>
    </citation>
    <scope>NUCLEOTIDE SEQUENCE [LARGE SCALE GENOMIC DNA]</scope>
    <source>
        <strain evidence="2">AM7</strain>
    </source>
</reference>
<evidence type="ECO:0000313" key="2">
    <source>
        <dbReference type="Proteomes" id="UP000315115"/>
    </source>
</evidence>
<proteinExistence type="predicted"/>
<accession>A0A510I5E7</accession>
<dbReference type="InterPro" id="IPR036069">
    <property type="entry name" value="DUF34/NIF3_sf"/>
</dbReference>
<dbReference type="PANTHER" id="PTHR41774">
    <property type="match status" value="1"/>
</dbReference>
<name>A0A510I5E7_9VIBR</name>
<gene>
    <name evidence="1" type="ORF">VroAM7_16180</name>
</gene>
<dbReference type="Proteomes" id="UP000315115">
    <property type="component" value="Chromosome 1"/>
</dbReference>
<organism evidence="1 2">
    <name type="scientific">Vibrio rotiferianus</name>
    <dbReference type="NCBI Taxonomy" id="190895"/>
    <lineage>
        <taxon>Bacteria</taxon>
        <taxon>Pseudomonadati</taxon>
        <taxon>Pseudomonadota</taxon>
        <taxon>Gammaproteobacteria</taxon>
        <taxon>Vibrionales</taxon>
        <taxon>Vibrionaceae</taxon>
        <taxon>Vibrio</taxon>
    </lineage>
</organism>
<protein>
    <submittedName>
        <fullName evidence="1">Cytochrome c biogenesis protein</fullName>
    </submittedName>
</protein>
<evidence type="ECO:0000313" key="1">
    <source>
        <dbReference type="EMBL" id="BBL88965.1"/>
    </source>
</evidence>
<dbReference type="AlphaFoldDB" id="A0A510I5E7"/>
<dbReference type="SUPFAM" id="SSF102705">
    <property type="entry name" value="NIF3 (NGG1p interacting factor 3)-like"/>
    <property type="match status" value="1"/>
</dbReference>
<sequence>MYKLEIFCNPEQQMLVQSVLHESGVDKIGNYDHCWAIGSVMGSHRALEGSNPVFGSKGEVENYKLLKIEINVSTEQVRPIVEALKESLGWEEPLVNVFKLYNIEFDL</sequence>
<dbReference type="InterPro" id="IPR015867">
    <property type="entry name" value="N-reg_PII/ATP_PRibTrfase_C"/>
</dbReference>
<dbReference type="PANTHER" id="PTHR41774:SF1">
    <property type="entry name" value="NGG1P INTERACTING FACTOR NIF3"/>
    <property type="match status" value="1"/>
</dbReference>
<dbReference type="EMBL" id="AP019798">
    <property type="protein sequence ID" value="BBL88965.1"/>
    <property type="molecule type" value="Genomic_DNA"/>
</dbReference>
<dbReference type="Gene3D" id="3.30.70.120">
    <property type="match status" value="1"/>
</dbReference>
<dbReference type="RefSeq" id="WP_143692552.1">
    <property type="nucleotide sequence ID" value="NZ_AP019798.1"/>
</dbReference>